<evidence type="ECO:0000256" key="1">
    <source>
        <dbReference type="SAM" id="MobiDB-lite"/>
    </source>
</evidence>
<sequence length="469" mass="55247">MFTHEDLMPVKGWKMVIAPSITFPEPTPVHYDNLMKVSSLLKEIGKKHEWSEEQIANDLEILHKHRLFYTRDLRALSDHSWETIELLPIVRDILRTSVDPNWKENQDPEAKEKREQERREKKERKKEKKREKKEREEQEREQEEYRYQSFGQSVHPFDMTSLRAQYGFDYYNRKPQIPVVSREELGLDAETIRNTVRNESIEIDPSELEKVLTSSSDDSKRRKSVTFPDDLDLLLEAHKEERRKEKKKRAKKELKKSRKEACRRATIETVKRLERAERERQEQEEKEAKKKNESCTPTPENDLVPVKNLLEELQNDKIEHATLSALKQFPIVHSLSIDSIEQRLECLPSWLWTYPISDFVNTCTKPQTASFCEVSERIFLINHAVLIFKSLGNQTNRLCLNWCKSQLQQQTYQARVMINIGQIDEMALRFVNGFGFDKNGNERLILEVSGGHAANDQKHACDVTRLFTV</sequence>
<proteinExistence type="predicted"/>
<gene>
    <name evidence="2" type="ORF">PHYBLDRAFT_139347</name>
</gene>
<feature type="compositionally biased region" description="Basic and acidic residues" evidence="1">
    <location>
        <begin position="101"/>
        <end position="120"/>
    </location>
</feature>
<accession>A0A162V181</accession>
<reference evidence="3" key="1">
    <citation type="submission" date="2015-06" db="EMBL/GenBank/DDBJ databases">
        <title>Expansion of signal transduction pathways in fungi by whole-genome duplication.</title>
        <authorList>
            <consortium name="DOE Joint Genome Institute"/>
            <person name="Corrochano L.M."/>
            <person name="Kuo A."/>
            <person name="Marcet-Houben M."/>
            <person name="Polaino S."/>
            <person name="Salamov A."/>
            <person name="Villalobos J.M."/>
            <person name="Alvarez M.I."/>
            <person name="Avalos J."/>
            <person name="Benito E.P."/>
            <person name="Benoit I."/>
            <person name="Burger G."/>
            <person name="Camino L.P."/>
            <person name="Canovas D."/>
            <person name="Cerda-Olmedo E."/>
            <person name="Cheng J.-F."/>
            <person name="Dominguez A."/>
            <person name="Elias M."/>
            <person name="Eslava A.P."/>
            <person name="Glaser F."/>
            <person name="Grimwood J."/>
            <person name="Gutierrez G."/>
            <person name="Heitman J."/>
            <person name="Henrissat B."/>
            <person name="Iturriaga E.A."/>
            <person name="Lang B.F."/>
            <person name="Lavin J.L."/>
            <person name="Lee S."/>
            <person name="Li W."/>
            <person name="Lindquist E."/>
            <person name="Lopez-Garcia S."/>
            <person name="Luque E.M."/>
            <person name="Marcos A.T."/>
            <person name="Martin J."/>
            <person name="McCluskey K."/>
            <person name="Medina H.R."/>
            <person name="Miralles-Duran A."/>
            <person name="Miyazaki A."/>
            <person name="Munoz-Torres E."/>
            <person name="Oguiza J.A."/>
            <person name="Ohm R."/>
            <person name="Olmedo M."/>
            <person name="Orejas M."/>
            <person name="Ortiz-Castellanos L."/>
            <person name="Pisabarro A.G."/>
            <person name="Rodriguez-Romero J."/>
            <person name="Ruiz-Herrera J."/>
            <person name="Ruiz-Vazquez R."/>
            <person name="Sanz C."/>
            <person name="Schackwitz W."/>
            <person name="Schmutz J."/>
            <person name="Shahriari M."/>
            <person name="Shelest E."/>
            <person name="Silva-Franco F."/>
            <person name="Soanes D."/>
            <person name="Syed K."/>
            <person name="Tagua V.G."/>
            <person name="Talbot N.J."/>
            <person name="Thon M."/>
            <person name="De vries R.P."/>
            <person name="Wiebenga A."/>
            <person name="Yadav J.S."/>
            <person name="Braun E.L."/>
            <person name="Baker S."/>
            <person name="Garre V."/>
            <person name="Horwitz B."/>
            <person name="Torres-Martinez S."/>
            <person name="Idnurm A."/>
            <person name="Herrera-Estrella A."/>
            <person name="Gabaldon T."/>
            <person name="Grigoriev I.V."/>
        </authorList>
    </citation>
    <scope>NUCLEOTIDE SEQUENCE [LARGE SCALE GENOMIC DNA]</scope>
    <source>
        <strain evidence="3">NRRL 1555(-)</strain>
    </source>
</reference>
<name>A0A162V181_PHYB8</name>
<dbReference type="OrthoDB" id="426882at2759"/>
<feature type="compositionally biased region" description="Basic and acidic residues" evidence="1">
    <location>
        <begin position="133"/>
        <end position="146"/>
    </location>
</feature>
<dbReference type="VEuPathDB" id="FungiDB:PHYBLDRAFT_139347"/>
<evidence type="ECO:0000313" key="3">
    <source>
        <dbReference type="Proteomes" id="UP000077315"/>
    </source>
</evidence>
<feature type="compositionally biased region" description="Basic and acidic residues" evidence="1">
    <location>
        <begin position="273"/>
        <end position="293"/>
    </location>
</feature>
<organism evidence="2 3">
    <name type="scientific">Phycomyces blakesleeanus (strain ATCC 8743b / DSM 1359 / FGSC 10004 / NBRC 33097 / NRRL 1555)</name>
    <dbReference type="NCBI Taxonomy" id="763407"/>
    <lineage>
        <taxon>Eukaryota</taxon>
        <taxon>Fungi</taxon>
        <taxon>Fungi incertae sedis</taxon>
        <taxon>Mucoromycota</taxon>
        <taxon>Mucoromycotina</taxon>
        <taxon>Mucoromycetes</taxon>
        <taxon>Mucorales</taxon>
        <taxon>Phycomycetaceae</taxon>
        <taxon>Phycomyces</taxon>
    </lineage>
</organism>
<dbReference type="Proteomes" id="UP000077315">
    <property type="component" value="Unassembled WGS sequence"/>
</dbReference>
<feature type="region of interest" description="Disordered" evidence="1">
    <location>
        <begin position="273"/>
        <end position="302"/>
    </location>
</feature>
<protein>
    <submittedName>
        <fullName evidence="2">Uncharacterized protein</fullName>
    </submittedName>
</protein>
<feature type="region of interest" description="Disordered" evidence="1">
    <location>
        <begin position="100"/>
        <end position="147"/>
    </location>
</feature>
<dbReference type="InParanoid" id="A0A162V181"/>
<dbReference type="AlphaFoldDB" id="A0A162V181"/>
<dbReference type="EMBL" id="KV440972">
    <property type="protein sequence ID" value="OAD79313.1"/>
    <property type="molecule type" value="Genomic_DNA"/>
</dbReference>
<feature type="compositionally biased region" description="Basic residues" evidence="1">
    <location>
        <begin position="121"/>
        <end position="132"/>
    </location>
</feature>
<evidence type="ECO:0000313" key="2">
    <source>
        <dbReference type="EMBL" id="OAD79313.1"/>
    </source>
</evidence>
<dbReference type="GeneID" id="28991107"/>
<dbReference type="RefSeq" id="XP_018297353.1">
    <property type="nucleotide sequence ID" value="XM_018430201.1"/>
</dbReference>
<keyword evidence="3" id="KW-1185">Reference proteome</keyword>